<dbReference type="CDD" id="cd17920">
    <property type="entry name" value="DEXHc_RecQ"/>
    <property type="match status" value="1"/>
</dbReference>
<evidence type="ECO:0000256" key="4">
    <source>
        <dbReference type="ARBA" id="ARBA00022723"/>
    </source>
</evidence>
<keyword evidence="22" id="KW-1185">Reference proteome</keyword>
<evidence type="ECO:0000256" key="2">
    <source>
        <dbReference type="ARBA" id="ARBA00001947"/>
    </source>
</evidence>
<keyword evidence="9" id="KW-0862">Zinc</keyword>
<dbReference type="InterPro" id="IPR001650">
    <property type="entry name" value="Helicase_C-like"/>
</dbReference>
<dbReference type="Proteomes" id="UP001575105">
    <property type="component" value="Unassembled WGS sequence"/>
</dbReference>
<feature type="domain" description="HRDC" evidence="18">
    <location>
        <begin position="540"/>
        <end position="615"/>
    </location>
</feature>
<dbReference type="InterPro" id="IPR010997">
    <property type="entry name" value="HRDC-like_sf"/>
</dbReference>
<evidence type="ECO:0000256" key="10">
    <source>
        <dbReference type="ARBA" id="ARBA00022840"/>
    </source>
</evidence>
<comment type="catalytic activity">
    <reaction evidence="15">
        <text>Couples ATP hydrolysis with the unwinding of duplex DNA by translocating in the 3'-5' direction.</text>
        <dbReference type="EC" id="5.6.2.4"/>
    </reaction>
</comment>
<dbReference type="Gene3D" id="1.10.150.80">
    <property type="entry name" value="HRDC domain"/>
    <property type="match status" value="1"/>
</dbReference>
<organism evidence="21 22">
    <name type="scientific">Natronomicrosphaera hydrolytica</name>
    <dbReference type="NCBI Taxonomy" id="3242702"/>
    <lineage>
        <taxon>Bacteria</taxon>
        <taxon>Pseudomonadati</taxon>
        <taxon>Planctomycetota</taxon>
        <taxon>Phycisphaerae</taxon>
        <taxon>Phycisphaerales</taxon>
        <taxon>Phycisphaeraceae</taxon>
        <taxon>Natronomicrosphaera</taxon>
    </lineage>
</organism>
<dbReference type="SMART" id="SM00487">
    <property type="entry name" value="DEXDc"/>
    <property type="match status" value="1"/>
</dbReference>
<dbReference type="PROSITE" id="PS51194">
    <property type="entry name" value="HELICASE_CTER"/>
    <property type="match status" value="1"/>
</dbReference>
<dbReference type="SMART" id="SM00956">
    <property type="entry name" value="RQC"/>
    <property type="match status" value="1"/>
</dbReference>
<keyword evidence="8 21" id="KW-0347">Helicase</keyword>
<evidence type="ECO:0000256" key="1">
    <source>
        <dbReference type="ARBA" id="ARBA00001946"/>
    </source>
</evidence>
<evidence type="ECO:0000256" key="7">
    <source>
        <dbReference type="ARBA" id="ARBA00022801"/>
    </source>
</evidence>
<dbReference type="Pfam" id="PF00570">
    <property type="entry name" value="HRDC"/>
    <property type="match status" value="1"/>
</dbReference>
<dbReference type="InterPro" id="IPR027417">
    <property type="entry name" value="P-loop_NTPase"/>
</dbReference>
<dbReference type="PANTHER" id="PTHR13710:SF105">
    <property type="entry name" value="ATP-DEPENDENT DNA HELICASE Q1"/>
    <property type="match status" value="1"/>
</dbReference>
<dbReference type="Pfam" id="PF09382">
    <property type="entry name" value="RQC"/>
    <property type="match status" value="1"/>
</dbReference>
<keyword evidence="4" id="KW-0479">Metal-binding</keyword>
<keyword evidence="5" id="KW-0547">Nucleotide-binding</keyword>
<evidence type="ECO:0000256" key="16">
    <source>
        <dbReference type="NCBIfam" id="TIGR01389"/>
    </source>
</evidence>
<dbReference type="EC" id="5.6.2.4" evidence="16"/>
<keyword evidence="14" id="KW-0413">Isomerase</keyword>
<evidence type="ECO:0000313" key="21">
    <source>
        <dbReference type="EMBL" id="MFA9476861.1"/>
    </source>
</evidence>
<feature type="domain" description="Helicase ATP-binding" evidence="19">
    <location>
        <begin position="32"/>
        <end position="204"/>
    </location>
</feature>
<evidence type="ECO:0000256" key="12">
    <source>
        <dbReference type="ARBA" id="ARBA00023172"/>
    </source>
</evidence>
<evidence type="ECO:0000259" key="18">
    <source>
        <dbReference type="PROSITE" id="PS50967"/>
    </source>
</evidence>
<protein>
    <recommendedName>
        <fullName evidence="16">DNA helicase RecQ</fullName>
        <ecNumber evidence="16">5.6.2.4</ecNumber>
    </recommendedName>
</protein>
<evidence type="ECO:0000256" key="6">
    <source>
        <dbReference type="ARBA" id="ARBA00022763"/>
    </source>
</evidence>
<keyword evidence="12" id="KW-0233">DNA recombination</keyword>
<dbReference type="SUPFAM" id="SSF52540">
    <property type="entry name" value="P-loop containing nucleoside triphosphate hydrolases"/>
    <property type="match status" value="2"/>
</dbReference>
<keyword evidence="7" id="KW-0378">Hydrolase</keyword>
<evidence type="ECO:0000259" key="19">
    <source>
        <dbReference type="PROSITE" id="PS51192"/>
    </source>
</evidence>
<keyword evidence="13" id="KW-0234">DNA repair</keyword>
<dbReference type="GO" id="GO:0004386">
    <property type="term" value="F:helicase activity"/>
    <property type="evidence" value="ECO:0007669"/>
    <property type="project" value="UniProtKB-KW"/>
</dbReference>
<evidence type="ECO:0000256" key="9">
    <source>
        <dbReference type="ARBA" id="ARBA00022833"/>
    </source>
</evidence>
<dbReference type="InterPro" id="IPR032284">
    <property type="entry name" value="RecQ_Zn-bd"/>
</dbReference>
<evidence type="ECO:0000256" key="5">
    <source>
        <dbReference type="ARBA" id="ARBA00022741"/>
    </source>
</evidence>
<feature type="compositionally biased region" description="Basic and acidic residues" evidence="17">
    <location>
        <begin position="524"/>
        <end position="538"/>
    </location>
</feature>
<keyword evidence="10" id="KW-0067">ATP-binding</keyword>
<dbReference type="InterPro" id="IPR014001">
    <property type="entry name" value="Helicase_ATP-bd"/>
</dbReference>
<dbReference type="InterPro" id="IPR044876">
    <property type="entry name" value="HRDC_dom_sf"/>
</dbReference>
<gene>
    <name evidence="21" type="primary">recQ</name>
    <name evidence="21" type="ORF">ACERK3_01010</name>
</gene>
<feature type="domain" description="Helicase C-terminal" evidence="20">
    <location>
        <begin position="225"/>
        <end position="374"/>
    </location>
</feature>
<accession>A0ABV4U259</accession>
<comment type="cofactor">
    <cofactor evidence="2">
        <name>Zn(2+)</name>
        <dbReference type="ChEBI" id="CHEBI:29105"/>
    </cofactor>
</comment>
<keyword evidence="6" id="KW-0227">DNA damage</keyword>
<dbReference type="Gene3D" id="1.10.10.10">
    <property type="entry name" value="Winged helix-like DNA-binding domain superfamily/Winged helix DNA-binding domain"/>
    <property type="match status" value="1"/>
</dbReference>
<evidence type="ECO:0000259" key="20">
    <source>
        <dbReference type="PROSITE" id="PS51194"/>
    </source>
</evidence>
<dbReference type="CDD" id="cd18794">
    <property type="entry name" value="SF2_C_RecQ"/>
    <property type="match status" value="1"/>
</dbReference>
<proteinExistence type="inferred from homology"/>
<dbReference type="InterPro" id="IPR036388">
    <property type="entry name" value="WH-like_DNA-bd_sf"/>
</dbReference>
<evidence type="ECO:0000256" key="17">
    <source>
        <dbReference type="SAM" id="MobiDB-lite"/>
    </source>
</evidence>
<dbReference type="InterPro" id="IPR004589">
    <property type="entry name" value="DNA_helicase_ATP-dep_RecQ"/>
</dbReference>
<dbReference type="SMART" id="SM00490">
    <property type="entry name" value="HELICc"/>
    <property type="match status" value="1"/>
</dbReference>
<dbReference type="PANTHER" id="PTHR13710">
    <property type="entry name" value="DNA HELICASE RECQ FAMILY MEMBER"/>
    <property type="match status" value="1"/>
</dbReference>
<comment type="cofactor">
    <cofactor evidence="1">
        <name>Mg(2+)</name>
        <dbReference type="ChEBI" id="CHEBI:18420"/>
    </cofactor>
</comment>
<dbReference type="Pfam" id="PF00270">
    <property type="entry name" value="DEAD"/>
    <property type="match status" value="1"/>
</dbReference>
<dbReference type="InterPro" id="IPR006293">
    <property type="entry name" value="DNA_helicase_ATP-dep_RecQ_bac"/>
</dbReference>
<evidence type="ECO:0000313" key="22">
    <source>
        <dbReference type="Proteomes" id="UP001575105"/>
    </source>
</evidence>
<evidence type="ECO:0000256" key="15">
    <source>
        <dbReference type="ARBA" id="ARBA00034617"/>
    </source>
</evidence>
<evidence type="ECO:0000256" key="11">
    <source>
        <dbReference type="ARBA" id="ARBA00023125"/>
    </source>
</evidence>
<dbReference type="PROSITE" id="PS51192">
    <property type="entry name" value="HELICASE_ATP_BIND_1"/>
    <property type="match status" value="1"/>
</dbReference>
<dbReference type="NCBIfam" id="TIGR01389">
    <property type="entry name" value="recQ"/>
    <property type="match status" value="1"/>
</dbReference>
<dbReference type="EMBL" id="JBGUBD010000001">
    <property type="protein sequence ID" value="MFA9476861.1"/>
    <property type="molecule type" value="Genomic_DNA"/>
</dbReference>
<evidence type="ECO:0000256" key="14">
    <source>
        <dbReference type="ARBA" id="ARBA00023235"/>
    </source>
</evidence>
<reference evidence="21 22" key="1">
    <citation type="submission" date="2024-08" db="EMBL/GenBank/DDBJ databases">
        <title>Whole-genome sequencing of halo(alkali)philic microorganisms from hypersaline lakes.</title>
        <authorList>
            <person name="Sorokin D.Y."/>
            <person name="Merkel A.Y."/>
            <person name="Messina E."/>
            <person name="Yakimov M."/>
        </authorList>
    </citation>
    <scope>NUCLEOTIDE SEQUENCE [LARGE SCALE GENOMIC DNA]</scope>
    <source>
        <strain evidence="21 22">AB-hyl4</strain>
    </source>
</reference>
<dbReference type="SMART" id="SM00341">
    <property type="entry name" value="HRDC"/>
    <property type="match status" value="1"/>
</dbReference>
<dbReference type="Pfam" id="PF16124">
    <property type="entry name" value="RecQ_Zn_bind"/>
    <property type="match status" value="1"/>
</dbReference>
<dbReference type="InterPro" id="IPR002121">
    <property type="entry name" value="HRDC_dom"/>
</dbReference>
<evidence type="ECO:0000256" key="3">
    <source>
        <dbReference type="ARBA" id="ARBA00005446"/>
    </source>
</evidence>
<feature type="region of interest" description="Disordered" evidence="17">
    <location>
        <begin position="512"/>
        <end position="538"/>
    </location>
</feature>
<dbReference type="NCBIfam" id="TIGR00614">
    <property type="entry name" value="recQ_fam"/>
    <property type="match status" value="1"/>
</dbReference>
<dbReference type="Gene3D" id="3.40.50.300">
    <property type="entry name" value="P-loop containing nucleotide triphosphate hydrolases"/>
    <property type="match status" value="2"/>
</dbReference>
<dbReference type="InterPro" id="IPR018982">
    <property type="entry name" value="RQC_domain"/>
</dbReference>
<dbReference type="InterPro" id="IPR011545">
    <property type="entry name" value="DEAD/DEAH_box_helicase_dom"/>
</dbReference>
<evidence type="ECO:0000256" key="8">
    <source>
        <dbReference type="ARBA" id="ARBA00022806"/>
    </source>
</evidence>
<evidence type="ECO:0000256" key="13">
    <source>
        <dbReference type="ARBA" id="ARBA00023204"/>
    </source>
</evidence>
<comment type="caution">
    <text evidence="21">The sequence shown here is derived from an EMBL/GenBank/DDBJ whole genome shotgun (WGS) entry which is preliminary data.</text>
</comment>
<sequence length="615" mass="68599">MMDATEVRDDLLHPLKTHFGHERFRPMQAPIVADALAGRDSFVILPTGGGKSLCYQLPAVVGDGVTIVVSPLIALMHNQVDLLSANGVPAAYLNSTLSRDAQRDCEQRALAGEFKLLYLAPERIMSSWGRSLLARLPVSRFAIDEAHCISEWGHDFRPEYRMLGELRTGFEGRFADVPIMALTATATPRVADDVVRQLNLREPTIHRGDFERKNLHYVVRPKQQVFEHICRYLRDRPDAEGIIYCQSRAKVDDLAARLQQQGFAALPYHAGMASEDRAANQQAFLHDEAKVMVATIAFGMGVDKPDVRFVMHADLPRHLEGYYQETGRAGRDGLPAECILYYSGTDRAKIEYFIEQKTDPAEKAHAYEQLEQIIRFANTTECRCVPLLTHFGQAHEGNCGHCDNCLDPPKMTDATEDAQKLLSAIARTDQRFGLTYVIDVLRGSKAERVMTNGHHALSVHGLGSHKPKAYWQLIAQTLIKDNQLAITPDEFRVAHLTEASLSVLRGQAEVEVPMNRASASSGRSESRRGAGGRSRIEDDTPIDDALFEKLRGLRRELAREQGVPPYVVFSDVALRDMSRQYPTSDEAFLAVNGVGQQKLARYGEAFMAVIREHVG</sequence>
<dbReference type="SUPFAM" id="SSF47819">
    <property type="entry name" value="HRDC-like"/>
    <property type="match status" value="1"/>
</dbReference>
<dbReference type="PROSITE" id="PS50967">
    <property type="entry name" value="HRDC"/>
    <property type="match status" value="1"/>
</dbReference>
<name>A0ABV4U259_9BACT</name>
<dbReference type="RefSeq" id="WP_425343786.1">
    <property type="nucleotide sequence ID" value="NZ_JBGUBD010000001.1"/>
</dbReference>
<dbReference type="Pfam" id="PF00271">
    <property type="entry name" value="Helicase_C"/>
    <property type="match status" value="1"/>
</dbReference>
<keyword evidence="11" id="KW-0238">DNA-binding</keyword>
<comment type="similarity">
    <text evidence="3">Belongs to the helicase family. RecQ subfamily.</text>
</comment>